<keyword evidence="4" id="KW-0997">Cell inner membrane</keyword>
<evidence type="ECO:0000256" key="8">
    <source>
        <dbReference type="ARBA" id="ARBA00035655"/>
    </source>
</evidence>
<feature type="transmembrane region" description="Helical" evidence="9">
    <location>
        <begin position="161"/>
        <end position="183"/>
    </location>
</feature>
<evidence type="ECO:0000256" key="9">
    <source>
        <dbReference type="SAM" id="Phobius"/>
    </source>
</evidence>
<evidence type="ECO:0000256" key="3">
    <source>
        <dbReference type="ARBA" id="ARBA00022475"/>
    </source>
</evidence>
<evidence type="ECO:0000256" key="1">
    <source>
        <dbReference type="ARBA" id="ARBA00004429"/>
    </source>
</evidence>
<dbReference type="InterPro" id="IPR007272">
    <property type="entry name" value="Sulf_transp_TsuA/YedE"/>
</dbReference>
<evidence type="ECO:0000256" key="4">
    <source>
        <dbReference type="ARBA" id="ARBA00022519"/>
    </source>
</evidence>
<dbReference type="GO" id="GO:0005886">
    <property type="term" value="C:plasma membrane"/>
    <property type="evidence" value="ECO:0007669"/>
    <property type="project" value="UniProtKB-SubCell"/>
</dbReference>
<protein>
    <submittedName>
        <fullName evidence="10">Sulfur transport</fullName>
    </submittedName>
</protein>
<feature type="transmembrane region" description="Helical" evidence="9">
    <location>
        <begin position="118"/>
        <end position="140"/>
    </location>
</feature>
<feature type="transmembrane region" description="Helical" evidence="9">
    <location>
        <begin position="12"/>
        <end position="29"/>
    </location>
</feature>
<evidence type="ECO:0000256" key="2">
    <source>
        <dbReference type="ARBA" id="ARBA00022448"/>
    </source>
</evidence>
<dbReference type="Proteomes" id="UP000266089">
    <property type="component" value="Unassembled WGS sequence"/>
</dbReference>
<comment type="caution">
    <text evidence="10">The sequence shown here is derived from an EMBL/GenBank/DDBJ whole genome shotgun (WGS) entry which is preliminary data.</text>
</comment>
<reference evidence="10 11" key="1">
    <citation type="submission" date="2018-08" db="EMBL/GenBank/DDBJ databases">
        <title>Meiothermus cateniformans JCM 15151 genome sequencing project.</title>
        <authorList>
            <person name="Da Costa M.S."/>
            <person name="Albuquerque L."/>
            <person name="Raposo P."/>
            <person name="Froufe H.J.C."/>
            <person name="Barroso C.S."/>
            <person name="Egas C."/>
        </authorList>
    </citation>
    <scope>NUCLEOTIDE SEQUENCE [LARGE SCALE GENOMIC DNA]</scope>
    <source>
        <strain evidence="10 11">JCM 15151</strain>
    </source>
</reference>
<gene>
    <name evidence="10" type="ORF">Mcate_01284</name>
</gene>
<evidence type="ECO:0000313" key="10">
    <source>
        <dbReference type="EMBL" id="RIH77550.1"/>
    </source>
</evidence>
<evidence type="ECO:0000256" key="7">
    <source>
        <dbReference type="ARBA" id="ARBA00023136"/>
    </source>
</evidence>
<proteinExistence type="inferred from homology"/>
<dbReference type="PANTHER" id="PTHR30574:SF1">
    <property type="entry name" value="SULPHUR TRANSPORT DOMAIN-CONTAINING PROTEIN"/>
    <property type="match status" value="1"/>
</dbReference>
<dbReference type="RefSeq" id="WP_119361619.1">
    <property type="nucleotide sequence ID" value="NZ_JBHSXZ010000005.1"/>
</dbReference>
<dbReference type="PANTHER" id="PTHR30574">
    <property type="entry name" value="INNER MEMBRANE PROTEIN YEDE"/>
    <property type="match status" value="1"/>
</dbReference>
<dbReference type="AlphaFoldDB" id="A0A399E4A2"/>
<organism evidence="10 11">
    <name type="scientific">Meiothermus taiwanensis</name>
    <dbReference type="NCBI Taxonomy" id="172827"/>
    <lineage>
        <taxon>Bacteria</taxon>
        <taxon>Thermotogati</taxon>
        <taxon>Deinococcota</taxon>
        <taxon>Deinococci</taxon>
        <taxon>Thermales</taxon>
        <taxon>Thermaceae</taxon>
        <taxon>Meiothermus</taxon>
    </lineage>
</organism>
<evidence type="ECO:0000256" key="5">
    <source>
        <dbReference type="ARBA" id="ARBA00022692"/>
    </source>
</evidence>
<dbReference type="OrthoDB" id="9814020at2"/>
<accession>A0A399E4A2</accession>
<name>A0A399E4A2_9DEIN</name>
<comment type="similarity">
    <text evidence="8">Belongs to the TsuA/YedE (TC 9.B.102) family.</text>
</comment>
<evidence type="ECO:0000256" key="6">
    <source>
        <dbReference type="ARBA" id="ARBA00022989"/>
    </source>
</evidence>
<comment type="subcellular location">
    <subcellularLocation>
        <location evidence="1">Cell inner membrane</location>
        <topology evidence="1">Multi-pass membrane protein</topology>
    </subcellularLocation>
</comment>
<evidence type="ECO:0000313" key="11">
    <source>
        <dbReference type="Proteomes" id="UP000266089"/>
    </source>
</evidence>
<dbReference type="EMBL" id="QWKX01000025">
    <property type="protein sequence ID" value="RIH77550.1"/>
    <property type="molecule type" value="Genomic_DNA"/>
</dbReference>
<keyword evidence="6 9" id="KW-1133">Transmembrane helix</keyword>
<feature type="transmembrane region" description="Helical" evidence="9">
    <location>
        <begin position="61"/>
        <end position="80"/>
    </location>
</feature>
<sequence length="187" mass="19974">MDWLTQPWPWYVAGPLIGLTVPLLLLIGNRRFGISSSLRHVCAALGSRLPFFRYDWRAESWNLAFVLGIVLGGFVAGVLLTNPNPVQLNPQTAGALQQMGVSADSGFVPKELFSWQAVLSPVGFLFLLLGGFLIGFGARWAAGCTSGHSITGLAALQLPSLLATLGFFAGGLVAAHFILPWALGLLR</sequence>
<keyword evidence="3" id="KW-1003">Cell membrane</keyword>
<keyword evidence="2" id="KW-0813">Transport</keyword>
<dbReference type="Pfam" id="PF04143">
    <property type="entry name" value="Sulf_transp"/>
    <property type="match status" value="2"/>
</dbReference>
<keyword evidence="7 9" id="KW-0472">Membrane</keyword>
<keyword evidence="5 9" id="KW-0812">Transmembrane</keyword>